<evidence type="ECO:0000256" key="6">
    <source>
        <dbReference type="ARBA" id="ARBA00022741"/>
    </source>
</evidence>
<dbReference type="RefSeq" id="WP_013781455.1">
    <property type="nucleotide sequence ID" value="NC_015520.1"/>
</dbReference>
<evidence type="ECO:0000256" key="13">
    <source>
        <dbReference type="ARBA" id="ARBA00023268"/>
    </source>
</evidence>
<evidence type="ECO:0000313" key="22">
    <source>
        <dbReference type="EMBL" id="AEE97027.1"/>
    </source>
</evidence>
<dbReference type="OrthoDB" id="9806925at2"/>
<dbReference type="PROSITE" id="PS01050">
    <property type="entry name" value="YJEF_C_2"/>
    <property type="match status" value="1"/>
</dbReference>
<comment type="catalytic activity">
    <reaction evidence="2 18 19">
        <text>(6R)-NADPHX = (6S)-NADPHX</text>
        <dbReference type="Rhea" id="RHEA:32227"/>
        <dbReference type="ChEBI" id="CHEBI:64076"/>
        <dbReference type="ChEBI" id="CHEBI:64077"/>
        <dbReference type="EC" id="5.1.99.6"/>
    </reaction>
</comment>
<organism evidence="22 23">
    <name type="scientific">Mahella australiensis (strain DSM 15567 / CIP 107919 / 50-1 BON)</name>
    <dbReference type="NCBI Taxonomy" id="697281"/>
    <lineage>
        <taxon>Bacteria</taxon>
        <taxon>Bacillati</taxon>
        <taxon>Bacillota</taxon>
        <taxon>Clostridia</taxon>
        <taxon>Thermoanaerobacterales</taxon>
        <taxon>Thermoanaerobacterales Family IV. Incertae Sedis</taxon>
        <taxon>Mahella</taxon>
    </lineage>
</organism>
<keyword evidence="6 17" id="KW-0547">Nucleotide-binding</keyword>
<feature type="binding site" evidence="17">
    <location>
        <position position="335"/>
    </location>
    <ligand>
        <name>(6S)-NADPHX</name>
        <dbReference type="ChEBI" id="CHEBI:64076"/>
    </ligand>
</feature>
<dbReference type="Gene3D" id="3.40.1190.20">
    <property type="match status" value="1"/>
</dbReference>
<dbReference type="KEGG" id="mas:Mahau_1850"/>
<keyword evidence="10 17" id="KW-0520">NAD</keyword>
<dbReference type="Proteomes" id="UP000008457">
    <property type="component" value="Chromosome"/>
</dbReference>
<dbReference type="Pfam" id="PF03853">
    <property type="entry name" value="YjeF_N"/>
    <property type="match status" value="1"/>
</dbReference>
<protein>
    <recommendedName>
        <fullName evidence="19">Bifunctional NAD(P)H-hydrate repair enzyme</fullName>
    </recommendedName>
    <alternativeName>
        <fullName evidence="19">Nicotinamide nucleotide repair protein</fullName>
    </alternativeName>
    <domain>
        <recommendedName>
            <fullName evidence="19">ADP-dependent (S)-NAD(P)H-hydrate dehydratase</fullName>
            <ecNumber evidence="19">4.2.1.136</ecNumber>
        </recommendedName>
        <alternativeName>
            <fullName evidence="19">ADP-dependent NAD(P)HX dehydratase</fullName>
        </alternativeName>
    </domain>
    <domain>
        <recommendedName>
            <fullName evidence="19">NAD(P)H-hydrate epimerase</fullName>
            <ecNumber evidence="19">5.1.99.6</ecNumber>
        </recommendedName>
    </domain>
</protein>
<dbReference type="SUPFAM" id="SSF64153">
    <property type="entry name" value="YjeF N-terminal domain-like"/>
    <property type="match status" value="1"/>
</dbReference>
<dbReference type="PANTHER" id="PTHR12592">
    <property type="entry name" value="ATP-DEPENDENT (S)-NAD(P)H-HYDRATE DEHYDRATASE FAMILY MEMBER"/>
    <property type="match status" value="1"/>
</dbReference>
<evidence type="ECO:0000256" key="16">
    <source>
        <dbReference type="ARBA" id="ARBA00049209"/>
    </source>
</evidence>
<reference evidence="23" key="1">
    <citation type="submission" date="2010-11" db="EMBL/GenBank/DDBJ databases">
        <title>The complete genome of Mahella australiensis DSM 15567.</title>
        <authorList>
            <consortium name="US DOE Joint Genome Institute (JGI-PGF)"/>
            <person name="Lucas S."/>
            <person name="Copeland A."/>
            <person name="Lapidus A."/>
            <person name="Bruce D."/>
            <person name="Goodwin L."/>
            <person name="Pitluck S."/>
            <person name="Kyrpides N."/>
            <person name="Mavromatis K."/>
            <person name="Pagani I."/>
            <person name="Ivanova N."/>
            <person name="Teshima H."/>
            <person name="Brettin T."/>
            <person name="Detter J.C."/>
            <person name="Han C."/>
            <person name="Tapia R."/>
            <person name="Land M."/>
            <person name="Hauser L."/>
            <person name="Markowitz V."/>
            <person name="Cheng J.-F."/>
            <person name="Hugenholtz P."/>
            <person name="Woyke T."/>
            <person name="Wu D."/>
            <person name="Spring S."/>
            <person name="Pukall R."/>
            <person name="Steenblock K."/>
            <person name="Schneider S."/>
            <person name="Klenk H.-P."/>
            <person name="Eisen J.A."/>
        </authorList>
    </citation>
    <scope>NUCLEOTIDE SEQUENCE [LARGE SCALE GENOMIC DNA]</scope>
    <source>
        <strain evidence="23">DSM 15567 / CIP 107919 / 50-1 BON</strain>
    </source>
</reference>
<dbReference type="HOGENOM" id="CLU_024853_4_1_9"/>
<comment type="similarity">
    <text evidence="18">Belongs to the NnrE/AIBP family.</text>
</comment>
<evidence type="ECO:0000256" key="17">
    <source>
        <dbReference type="HAMAP-Rule" id="MF_01965"/>
    </source>
</evidence>
<dbReference type="Gene3D" id="3.40.50.10260">
    <property type="entry name" value="YjeF N-terminal domain"/>
    <property type="match status" value="1"/>
</dbReference>
<evidence type="ECO:0000256" key="9">
    <source>
        <dbReference type="ARBA" id="ARBA00022958"/>
    </source>
</evidence>
<dbReference type="HAMAP" id="MF_01966">
    <property type="entry name" value="NADHX_epimerase"/>
    <property type="match status" value="1"/>
</dbReference>
<dbReference type="GO" id="GO:0005524">
    <property type="term" value="F:ATP binding"/>
    <property type="evidence" value="ECO:0007669"/>
    <property type="project" value="UniProtKB-UniRule"/>
</dbReference>
<dbReference type="PROSITE" id="PS51385">
    <property type="entry name" value="YJEF_N"/>
    <property type="match status" value="1"/>
</dbReference>
<evidence type="ECO:0000259" key="20">
    <source>
        <dbReference type="PROSITE" id="PS51383"/>
    </source>
</evidence>
<dbReference type="PANTHER" id="PTHR12592:SF0">
    <property type="entry name" value="ATP-DEPENDENT (S)-NAD(P)H-HYDRATE DEHYDRATASE"/>
    <property type="match status" value="1"/>
</dbReference>
<keyword evidence="7 17" id="KW-0067">ATP-binding</keyword>
<dbReference type="GO" id="GO:0046872">
    <property type="term" value="F:metal ion binding"/>
    <property type="evidence" value="ECO:0007669"/>
    <property type="project" value="UniProtKB-UniRule"/>
</dbReference>
<comment type="similarity">
    <text evidence="17">Belongs to the NnrD/CARKD family.</text>
</comment>
<name>F4A1A8_MAHA5</name>
<accession>F4A1A8</accession>
<comment type="catalytic activity">
    <reaction evidence="1 18 19">
        <text>(6R)-NADHX = (6S)-NADHX</text>
        <dbReference type="Rhea" id="RHEA:32215"/>
        <dbReference type="ChEBI" id="CHEBI:64074"/>
        <dbReference type="ChEBI" id="CHEBI:64075"/>
        <dbReference type="EC" id="5.1.99.6"/>
    </reaction>
</comment>
<comment type="function">
    <text evidence="14 19">Bifunctional enzyme that catalyzes the epimerization of the S- and R-forms of NAD(P)HX and the dehydration of the S-form of NAD(P)HX at the expense of ADP, which is converted to AMP. This allows the repair of both epimers of NAD(P)HX, a damaged form of NAD(P)H that is a result of enzymatic or heat-dependent hydration.</text>
</comment>
<dbReference type="CDD" id="cd01171">
    <property type="entry name" value="YXKO-related"/>
    <property type="match status" value="1"/>
</dbReference>
<dbReference type="EC" id="4.2.1.136" evidence="19"/>
<dbReference type="FunFam" id="3.40.50.10260:FF:000003">
    <property type="entry name" value="Multifunctional fusion protein"/>
    <property type="match status" value="1"/>
</dbReference>
<keyword evidence="22" id="KW-0808">Transferase</keyword>
<keyword evidence="5 18" id="KW-0479">Metal-binding</keyword>
<feature type="binding site" evidence="18">
    <location>
        <position position="131"/>
    </location>
    <ligand>
        <name>K(+)</name>
        <dbReference type="ChEBI" id="CHEBI:29103"/>
    </ligand>
</feature>
<evidence type="ECO:0000256" key="10">
    <source>
        <dbReference type="ARBA" id="ARBA00023027"/>
    </source>
</evidence>
<comment type="function">
    <text evidence="17">Catalyzes the dehydration of the S-form of NAD(P)HX at the expense of ADP, which is converted to AMP. Together with NAD(P)HX epimerase, which catalyzes the epimerization of the S- and R-forms, the enzyme allows the repair of both epimers of NAD(P)HX, a damaged form of NAD(P)H that is a result of enzymatic or heat-dependent hydration.</text>
</comment>
<keyword evidence="11 18" id="KW-0413">Isomerase</keyword>
<evidence type="ECO:0000256" key="18">
    <source>
        <dbReference type="HAMAP-Rule" id="MF_01966"/>
    </source>
</evidence>
<keyword evidence="13" id="KW-0511">Multifunctional enzyme</keyword>
<dbReference type="InterPro" id="IPR004443">
    <property type="entry name" value="YjeF_N_dom"/>
</dbReference>
<evidence type="ECO:0000259" key="21">
    <source>
        <dbReference type="PROSITE" id="PS51385"/>
    </source>
</evidence>
<feature type="binding site" evidence="18">
    <location>
        <position position="164"/>
    </location>
    <ligand>
        <name>(6S)-NADPHX</name>
        <dbReference type="ChEBI" id="CHEBI:64076"/>
    </ligand>
</feature>
<feature type="binding site" evidence="17">
    <location>
        <position position="452"/>
    </location>
    <ligand>
        <name>AMP</name>
        <dbReference type="ChEBI" id="CHEBI:456215"/>
    </ligand>
</feature>
<dbReference type="GO" id="GO:0046496">
    <property type="term" value="P:nicotinamide nucleotide metabolic process"/>
    <property type="evidence" value="ECO:0007669"/>
    <property type="project" value="UniProtKB-UniRule"/>
</dbReference>
<feature type="binding site" evidence="17">
    <location>
        <position position="453"/>
    </location>
    <ligand>
        <name>(6S)-NADPHX</name>
        <dbReference type="ChEBI" id="CHEBI:64076"/>
    </ligand>
</feature>
<feature type="binding site" evidence="18">
    <location>
        <begin position="59"/>
        <end position="63"/>
    </location>
    <ligand>
        <name>(6S)-NADPHX</name>
        <dbReference type="ChEBI" id="CHEBI:64076"/>
    </ligand>
</feature>
<evidence type="ECO:0000256" key="3">
    <source>
        <dbReference type="ARBA" id="ARBA00006001"/>
    </source>
</evidence>
<feature type="binding site" evidence="18">
    <location>
        <begin position="135"/>
        <end position="141"/>
    </location>
    <ligand>
        <name>(6S)-NADPHX</name>
        <dbReference type="ChEBI" id="CHEBI:64076"/>
    </ligand>
</feature>
<dbReference type="InterPro" id="IPR017953">
    <property type="entry name" value="Carbohydrate_kinase_pred_CS"/>
</dbReference>
<comment type="similarity">
    <text evidence="4 19">In the C-terminal section; belongs to the NnrD/CARKD family.</text>
</comment>
<dbReference type="GO" id="GO:0110051">
    <property type="term" value="P:metabolite repair"/>
    <property type="evidence" value="ECO:0007669"/>
    <property type="project" value="TreeGrafter"/>
</dbReference>
<dbReference type="InterPro" id="IPR000631">
    <property type="entry name" value="CARKD"/>
</dbReference>
<dbReference type="eggNOG" id="COG0062">
    <property type="taxonomic scope" value="Bacteria"/>
</dbReference>
<dbReference type="GO" id="GO:0016301">
    <property type="term" value="F:kinase activity"/>
    <property type="evidence" value="ECO:0007669"/>
    <property type="project" value="UniProtKB-KW"/>
</dbReference>
<feature type="binding site" evidence="17">
    <location>
        <position position="264"/>
    </location>
    <ligand>
        <name>(6S)-NADPHX</name>
        <dbReference type="ChEBI" id="CHEBI:64076"/>
    </ligand>
</feature>
<evidence type="ECO:0000256" key="4">
    <source>
        <dbReference type="ARBA" id="ARBA00009524"/>
    </source>
</evidence>
<keyword evidence="22" id="KW-0418">Kinase</keyword>
<comment type="caution">
    <text evidence="18">Lacks conserved residue(s) required for the propagation of feature annotation.</text>
</comment>
<dbReference type="NCBIfam" id="TIGR00197">
    <property type="entry name" value="yjeF_nterm"/>
    <property type="match status" value="1"/>
</dbReference>
<keyword evidence="9 18" id="KW-0630">Potassium</keyword>
<dbReference type="SUPFAM" id="SSF53613">
    <property type="entry name" value="Ribokinase-like"/>
    <property type="match status" value="1"/>
</dbReference>
<evidence type="ECO:0000256" key="11">
    <source>
        <dbReference type="ARBA" id="ARBA00023235"/>
    </source>
</evidence>
<evidence type="ECO:0000256" key="5">
    <source>
        <dbReference type="ARBA" id="ARBA00022723"/>
    </source>
</evidence>
<dbReference type="InterPro" id="IPR030677">
    <property type="entry name" value="Nnr"/>
</dbReference>
<keyword evidence="12 17" id="KW-0456">Lyase</keyword>
<dbReference type="AlphaFoldDB" id="F4A1A8"/>
<feature type="domain" description="YjeF N-terminal" evidence="21">
    <location>
        <begin position="9"/>
        <end position="221"/>
    </location>
</feature>
<proteinExistence type="inferred from homology"/>
<evidence type="ECO:0000256" key="2">
    <source>
        <dbReference type="ARBA" id="ARBA00000909"/>
    </source>
</evidence>
<dbReference type="GO" id="GO:0052855">
    <property type="term" value="F:ADP-dependent NAD(P)H-hydrate dehydratase activity"/>
    <property type="evidence" value="ECO:0007669"/>
    <property type="project" value="UniProtKB-UniRule"/>
</dbReference>
<keyword evidence="23" id="KW-1185">Reference proteome</keyword>
<dbReference type="NCBIfam" id="TIGR00196">
    <property type="entry name" value="yjeF_cterm"/>
    <property type="match status" value="1"/>
</dbReference>
<dbReference type="HAMAP" id="MF_01965">
    <property type="entry name" value="NADHX_dehydratase"/>
    <property type="match status" value="1"/>
</dbReference>
<comment type="similarity">
    <text evidence="3 19">In the N-terminal section; belongs to the NnrE/AIBP family.</text>
</comment>
<feature type="domain" description="YjeF C-terminal" evidence="20">
    <location>
        <begin position="229"/>
        <end position="512"/>
    </location>
</feature>
<comment type="function">
    <text evidence="18">Catalyzes the epimerization of the S- and R-forms of NAD(P)HX, a damaged form of NAD(P)H that is a result of enzymatic or heat-dependent hydration. This is a prerequisite for the S-specific NAD(P)H-hydrate dehydratase to allow the repair of both epimers of NAD(P)HX.</text>
</comment>
<gene>
    <name evidence="18" type="primary">nnrE</name>
    <name evidence="17" type="synonym">nnrD</name>
    <name evidence="22" type="ordered locus">Mahau_1850</name>
</gene>
<feature type="binding site" evidence="18">
    <location>
        <position position="167"/>
    </location>
    <ligand>
        <name>K(+)</name>
        <dbReference type="ChEBI" id="CHEBI:29103"/>
    </ligand>
</feature>
<dbReference type="EMBL" id="CP002360">
    <property type="protein sequence ID" value="AEE97027.1"/>
    <property type="molecule type" value="Genomic_DNA"/>
</dbReference>
<dbReference type="InterPro" id="IPR036652">
    <property type="entry name" value="YjeF_N_dom_sf"/>
</dbReference>
<dbReference type="InterPro" id="IPR029056">
    <property type="entry name" value="Ribokinase-like"/>
</dbReference>
<dbReference type="EC" id="5.1.99.6" evidence="19"/>
<evidence type="ECO:0000256" key="14">
    <source>
        <dbReference type="ARBA" id="ARBA00025153"/>
    </source>
</evidence>
<keyword evidence="8 17" id="KW-0521">NADP</keyword>
<evidence type="ECO:0000256" key="12">
    <source>
        <dbReference type="ARBA" id="ARBA00023239"/>
    </source>
</evidence>
<dbReference type="eggNOG" id="COG0063">
    <property type="taxonomic scope" value="Bacteria"/>
</dbReference>
<comment type="cofactor">
    <cofactor evidence="18 19">
        <name>K(+)</name>
        <dbReference type="ChEBI" id="CHEBI:29103"/>
    </cofactor>
    <text evidence="18 19">Binds 1 potassium ion per subunit.</text>
</comment>
<evidence type="ECO:0000256" key="7">
    <source>
        <dbReference type="ARBA" id="ARBA00022840"/>
    </source>
</evidence>
<dbReference type="Pfam" id="PF01256">
    <property type="entry name" value="Carb_kinase"/>
    <property type="match status" value="1"/>
</dbReference>
<comment type="catalytic activity">
    <reaction evidence="15 17 19">
        <text>(6S)-NADHX + ADP = AMP + phosphate + NADH + H(+)</text>
        <dbReference type="Rhea" id="RHEA:32223"/>
        <dbReference type="ChEBI" id="CHEBI:15378"/>
        <dbReference type="ChEBI" id="CHEBI:43474"/>
        <dbReference type="ChEBI" id="CHEBI:57945"/>
        <dbReference type="ChEBI" id="CHEBI:64074"/>
        <dbReference type="ChEBI" id="CHEBI:456215"/>
        <dbReference type="ChEBI" id="CHEBI:456216"/>
        <dbReference type="EC" id="4.2.1.136"/>
    </reaction>
</comment>
<feature type="binding site" evidence="18">
    <location>
        <position position="60"/>
    </location>
    <ligand>
        <name>K(+)</name>
        <dbReference type="ChEBI" id="CHEBI:29103"/>
    </ligand>
</feature>
<evidence type="ECO:0000256" key="1">
    <source>
        <dbReference type="ARBA" id="ARBA00000013"/>
    </source>
</evidence>
<evidence type="ECO:0000256" key="8">
    <source>
        <dbReference type="ARBA" id="ARBA00022857"/>
    </source>
</evidence>
<comment type="catalytic activity">
    <reaction evidence="16 17 19">
        <text>(6S)-NADPHX + ADP = AMP + phosphate + NADPH + H(+)</text>
        <dbReference type="Rhea" id="RHEA:32235"/>
        <dbReference type="ChEBI" id="CHEBI:15378"/>
        <dbReference type="ChEBI" id="CHEBI:43474"/>
        <dbReference type="ChEBI" id="CHEBI:57783"/>
        <dbReference type="ChEBI" id="CHEBI:64076"/>
        <dbReference type="ChEBI" id="CHEBI:456215"/>
        <dbReference type="ChEBI" id="CHEBI:456216"/>
        <dbReference type="EC" id="4.2.1.136"/>
    </reaction>
</comment>
<sequence length="515" mass="54506">MKAVMAQQMRSIDRTAIERYGIPGIVLMENAALAVVNRVMRRIQHHNDRRAAIVCGGGNNGGDGLAVARHLHQHGLNVKLYLLTNSSKFKGDAAVNFNIIKNSGVPYMQLDDEYALHEFYADIKNTDVIIDAIFGTGIKGEVTDLSADVINAINESSGYVISVDMPSGINSDTGEVCGCAVIADETVTFVLPKIGQIVYPGKKHVGRLSIADICIPRAAIDDEDISAGYITVDDIALPVREADSHKGDYGHVLVVGGSVGFSGAPIMAAKAAMRSGAGMVTAVVPYGIYNAAAASAQEVMIKPVTDDGVGRISAKALADILTLAQKADVMVIGPGMQVYDEIFCILRNIIDSIDIPIIVDADGLNAIAQQKDLLKNSKGNIILTPHPGEMSRLTGLPIGQIQCQRIDIARDFARQHNVVMVLKGAATVTACPSGWTYINSTGNAGMATAGSGDVLTGVIAAMACQYRCFDKASYIGAFIHGLAGDKAVENKGMHGLVAGDIIEMIPAAIKYIYNH</sequence>
<dbReference type="PROSITE" id="PS51383">
    <property type="entry name" value="YJEF_C_3"/>
    <property type="match status" value="1"/>
</dbReference>
<evidence type="ECO:0000256" key="15">
    <source>
        <dbReference type="ARBA" id="ARBA00048238"/>
    </source>
</evidence>
<evidence type="ECO:0000313" key="23">
    <source>
        <dbReference type="Proteomes" id="UP000008457"/>
    </source>
</evidence>
<evidence type="ECO:0000256" key="19">
    <source>
        <dbReference type="PIRNR" id="PIRNR017184"/>
    </source>
</evidence>
<dbReference type="GO" id="GO:0052856">
    <property type="term" value="F:NAD(P)HX epimerase activity"/>
    <property type="evidence" value="ECO:0007669"/>
    <property type="project" value="UniProtKB-UniRule"/>
</dbReference>
<dbReference type="PIRSF" id="PIRSF017184">
    <property type="entry name" value="Nnr"/>
    <property type="match status" value="1"/>
</dbReference>
<dbReference type="STRING" id="697281.Mahau_1850"/>
<reference evidence="22 23" key="2">
    <citation type="journal article" date="2011" name="Stand. Genomic Sci.">
        <title>Complete genome sequence of Mahella australiensis type strain (50-1 BON).</title>
        <authorList>
            <person name="Sikorski J."/>
            <person name="Teshima H."/>
            <person name="Nolan M."/>
            <person name="Lucas S."/>
            <person name="Hammon N."/>
            <person name="Deshpande S."/>
            <person name="Cheng J.F."/>
            <person name="Pitluck S."/>
            <person name="Liolios K."/>
            <person name="Pagani I."/>
            <person name="Ivanova N."/>
            <person name="Huntemann M."/>
            <person name="Mavromatis K."/>
            <person name="Ovchinikova G."/>
            <person name="Pati A."/>
            <person name="Tapia R."/>
            <person name="Han C."/>
            <person name="Goodwin L."/>
            <person name="Chen A."/>
            <person name="Palaniappan K."/>
            <person name="Land M."/>
            <person name="Hauser L."/>
            <person name="Ngatchou-Djao O.D."/>
            <person name="Rohde M."/>
            <person name="Pukall R."/>
            <person name="Spring S."/>
            <person name="Abt B."/>
            <person name="Goker M."/>
            <person name="Detter J.C."/>
            <person name="Woyke T."/>
            <person name="Bristow J."/>
            <person name="Markowitz V."/>
            <person name="Hugenholtz P."/>
            <person name="Eisen J.A."/>
            <person name="Kyrpides N.C."/>
            <person name="Klenk H.P."/>
            <person name="Lapidus A."/>
        </authorList>
    </citation>
    <scope>NUCLEOTIDE SEQUENCE [LARGE SCALE GENOMIC DNA]</scope>
    <source>
        <strain evidence="23">DSM 15567 / CIP 107919 / 50-1 BON</strain>
    </source>
</reference>
<comment type="subunit">
    <text evidence="17">Homotetramer.</text>
</comment>
<feature type="binding site" evidence="17">
    <location>
        <begin position="423"/>
        <end position="427"/>
    </location>
    <ligand>
        <name>AMP</name>
        <dbReference type="ChEBI" id="CHEBI:456215"/>
    </ligand>
</feature>
<feature type="binding site" evidence="17">
    <location>
        <position position="386"/>
    </location>
    <ligand>
        <name>(6S)-NADPHX</name>
        <dbReference type="ChEBI" id="CHEBI:64076"/>
    </ligand>
</feature>
<comment type="cofactor">
    <cofactor evidence="17">
        <name>Mg(2+)</name>
        <dbReference type="ChEBI" id="CHEBI:18420"/>
    </cofactor>
</comment>